<evidence type="ECO:0000313" key="1">
    <source>
        <dbReference type="EMBL" id="EGF58797.1"/>
    </source>
</evidence>
<reference evidence="1 2" key="1">
    <citation type="submission" date="2011-02" db="EMBL/GenBank/DDBJ databases">
        <authorList>
            <person name="Weinstock G."/>
            <person name="Sodergren E."/>
            <person name="Clifton S."/>
            <person name="Fulton L."/>
            <person name="Fulton B."/>
            <person name="Courtney L."/>
            <person name="Fronick C."/>
            <person name="Harrison M."/>
            <person name="Strong C."/>
            <person name="Farmer C."/>
            <person name="Delahaunty K."/>
            <person name="Markovic C."/>
            <person name="Hall O."/>
            <person name="Minx P."/>
            <person name="Tomlinson C."/>
            <person name="Mitreva M."/>
            <person name="Hou S."/>
            <person name="Chen J."/>
            <person name="Wollam A."/>
            <person name="Pepin K.H."/>
            <person name="Johnson M."/>
            <person name="Bhonagiri V."/>
            <person name="Zhang X."/>
            <person name="Suruliraj S."/>
            <person name="Warren W."/>
            <person name="Chinwalla A."/>
            <person name="Mardis E.R."/>
            <person name="Wilson R.K."/>
        </authorList>
    </citation>
    <scope>NUCLEOTIDE SEQUENCE [LARGE SCALE GENOMIC DNA]</scope>
    <source>
        <strain evidence="1 2">YIT 12057</strain>
    </source>
</reference>
<dbReference type="Proteomes" id="UP000003416">
    <property type="component" value="Unassembled WGS sequence"/>
</dbReference>
<dbReference type="EMBL" id="AFBN01000016">
    <property type="protein sequence ID" value="EGF58797.1"/>
    <property type="molecule type" value="Genomic_DNA"/>
</dbReference>
<protein>
    <submittedName>
        <fullName evidence="1">Uncharacterized protein</fullName>
    </submittedName>
</protein>
<comment type="caution">
    <text evidence="1">The sequence shown here is derived from an EMBL/GenBank/DDBJ whole genome shotgun (WGS) entry which is preliminary data.</text>
</comment>
<gene>
    <name evidence="1" type="ORF">HMPREF9446_00963</name>
</gene>
<sequence>MDIFFLFAIFLFTNINKGTQKEQIFHHNIKHISTQWKRFLLLQFSTNSYKPMIKKS</sequence>
<evidence type="ECO:0000313" key="2">
    <source>
        <dbReference type="Proteomes" id="UP000003416"/>
    </source>
</evidence>
<accession>F3PQH0</accession>
<proteinExistence type="predicted"/>
<name>F3PQH0_9BACE</name>
<dbReference type="AlphaFoldDB" id="F3PQH0"/>
<organism evidence="1 2">
    <name type="scientific">Bacteroides fluxus YIT 12057</name>
    <dbReference type="NCBI Taxonomy" id="763034"/>
    <lineage>
        <taxon>Bacteria</taxon>
        <taxon>Pseudomonadati</taxon>
        <taxon>Bacteroidota</taxon>
        <taxon>Bacteroidia</taxon>
        <taxon>Bacteroidales</taxon>
        <taxon>Bacteroidaceae</taxon>
        <taxon>Bacteroides</taxon>
    </lineage>
</organism>
<keyword evidence="2" id="KW-1185">Reference proteome</keyword>
<dbReference type="HOGENOM" id="CLU_3004441_0_0_10"/>